<accession>A0A2S4L9C1</accession>
<reference evidence="1 2" key="1">
    <citation type="submission" date="2018-01" db="EMBL/GenBank/DDBJ databases">
        <title>Harnessing the power of phylogenomics to disentangle the directionality and signatures of interkingdom host jumping in the parasitic fungal genus Tolypocladium.</title>
        <authorList>
            <person name="Quandt C.A."/>
            <person name="Patterson W."/>
            <person name="Spatafora J.W."/>
        </authorList>
    </citation>
    <scope>NUCLEOTIDE SEQUENCE [LARGE SCALE GENOMIC DNA]</scope>
    <source>
        <strain evidence="1 2">NRBC 100945</strain>
    </source>
</reference>
<dbReference type="EMBL" id="PKSG01000078">
    <property type="protein sequence ID" value="POR39033.1"/>
    <property type="molecule type" value="Genomic_DNA"/>
</dbReference>
<comment type="caution">
    <text evidence="1">The sequence shown here is derived from an EMBL/GenBank/DDBJ whole genome shotgun (WGS) entry which is preliminary data.</text>
</comment>
<keyword evidence="2" id="KW-1185">Reference proteome</keyword>
<name>A0A2S4L9C1_9HYPO</name>
<protein>
    <submittedName>
        <fullName evidence="1">Ureidoglycolate lyase</fullName>
    </submittedName>
</protein>
<dbReference type="GO" id="GO:0016829">
    <property type="term" value="F:lyase activity"/>
    <property type="evidence" value="ECO:0007669"/>
    <property type="project" value="UniProtKB-KW"/>
</dbReference>
<proteinExistence type="predicted"/>
<sequence length="55" mass="5930">MVVLGDPAATLDFVVSQWMSGVADEDCQLVEFASEGAAEPRVEVRIPKPARSEKP</sequence>
<dbReference type="OrthoDB" id="10266039at2759"/>
<organism evidence="1 2">
    <name type="scientific">Tolypocladium paradoxum</name>
    <dbReference type="NCBI Taxonomy" id="94208"/>
    <lineage>
        <taxon>Eukaryota</taxon>
        <taxon>Fungi</taxon>
        <taxon>Dikarya</taxon>
        <taxon>Ascomycota</taxon>
        <taxon>Pezizomycotina</taxon>
        <taxon>Sordariomycetes</taxon>
        <taxon>Hypocreomycetidae</taxon>
        <taxon>Hypocreales</taxon>
        <taxon>Ophiocordycipitaceae</taxon>
        <taxon>Tolypocladium</taxon>
    </lineage>
</organism>
<dbReference type="STRING" id="94208.A0A2S4L9C1"/>
<evidence type="ECO:0000313" key="1">
    <source>
        <dbReference type="EMBL" id="POR39033.1"/>
    </source>
</evidence>
<keyword evidence="1" id="KW-0456">Lyase</keyword>
<dbReference type="Proteomes" id="UP000237481">
    <property type="component" value="Unassembled WGS sequence"/>
</dbReference>
<dbReference type="AlphaFoldDB" id="A0A2S4L9C1"/>
<evidence type="ECO:0000313" key="2">
    <source>
        <dbReference type="Proteomes" id="UP000237481"/>
    </source>
</evidence>
<gene>
    <name evidence="1" type="ORF">TPAR_00779</name>
</gene>